<name>A0A3N4IQT3_ASCIM</name>
<protein>
    <submittedName>
        <fullName evidence="4">Uncharacterized protein</fullName>
    </submittedName>
</protein>
<keyword evidence="2" id="KW-1133">Transmembrane helix</keyword>
<reference evidence="4 5" key="1">
    <citation type="journal article" date="2018" name="Nat. Ecol. Evol.">
        <title>Pezizomycetes genomes reveal the molecular basis of ectomycorrhizal truffle lifestyle.</title>
        <authorList>
            <person name="Murat C."/>
            <person name="Payen T."/>
            <person name="Noel B."/>
            <person name="Kuo A."/>
            <person name="Morin E."/>
            <person name="Chen J."/>
            <person name="Kohler A."/>
            <person name="Krizsan K."/>
            <person name="Balestrini R."/>
            <person name="Da Silva C."/>
            <person name="Montanini B."/>
            <person name="Hainaut M."/>
            <person name="Levati E."/>
            <person name="Barry K.W."/>
            <person name="Belfiori B."/>
            <person name="Cichocki N."/>
            <person name="Clum A."/>
            <person name="Dockter R.B."/>
            <person name="Fauchery L."/>
            <person name="Guy J."/>
            <person name="Iotti M."/>
            <person name="Le Tacon F."/>
            <person name="Lindquist E.A."/>
            <person name="Lipzen A."/>
            <person name="Malagnac F."/>
            <person name="Mello A."/>
            <person name="Molinier V."/>
            <person name="Miyauchi S."/>
            <person name="Poulain J."/>
            <person name="Riccioni C."/>
            <person name="Rubini A."/>
            <person name="Sitrit Y."/>
            <person name="Splivallo R."/>
            <person name="Traeger S."/>
            <person name="Wang M."/>
            <person name="Zifcakova L."/>
            <person name="Wipf D."/>
            <person name="Zambonelli A."/>
            <person name="Paolocci F."/>
            <person name="Nowrousian M."/>
            <person name="Ottonello S."/>
            <person name="Baldrian P."/>
            <person name="Spatafora J.W."/>
            <person name="Henrissat B."/>
            <person name="Nagy L.G."/>
            <person name="Aury J.M."/>
            <person name="Wincker P."/>
            <person name="Grigoriev I.V."/>
            <person name="Bonfante P."/>
            <person name="Martin F.M."/>
        </authorList>
    </citation>
    <scope>NUCLEOTIDE SEQUENCE [LARGE SCALE GENOMIC DNA]</scope>
    <source>
        <strain evidence="4 5">RN42</strain>
    </source>
</reference>
<dbReference type="Proteomes" id="UP000275078">
    <property type="component" value="Unassembled WGS sequence"/>
</dbReference>
<feature type="signal peptide" evidence="3">
    <location>
        <begin position="1"/>
        <end position="27"/>
    </location>
</feature>
<keyword evidence="2" id="KW-0472">Membrane</keyword>
<evidence type="ECO:0000256" key="2">
    <source>
        <dbReference type="SAM" id="Phobius"/>
    </source>
</evidence>
<feature type="region of interest" description="Disordered" evidence="1">
    <location>
        <begin position="318"/>
        <end position="366"/>
    </location>
</feature>
<feature type="transmembrane region" description="Helical" evidence="2">
    <location>
        <begin position="101"/>
        <end position="128"/>
    </location>
</feature>
<keyword evidence="2" id="KW-0812">Transmembrane</keyword>
<dbReference type="AlphaFoldDB" id="A0A3N4IQT3"/>
<keyword evidence="3" id="KW-0732">Signal</keyword>
<feature type="chain" id="PRO_5018184998" evidence="3">
    <location>
        <begin position="28"/>
        <end position="366"/>
    </location>
</feature>
<proteinExistence type="predicted"/>
<gene>
    <name evidence="4" type="ORF">BJ508DRAFT_304121</name>
</gene>
<keyword evidence="5" id="KW-1185">Reference proteome</keyword>
<feature type="compositionally biased region" description="Basic and acidic residues" evidence="1">
    <location>
        <begin position="335"/>
        <end position="347"/>
    </location>
</feature>
<dbReference type="EMBL" id="ML119661">
    <property type="protein sequence ID" value="RPA83944.1"/>
    <property type="molecule type" value="Genomic_DNA"/>
</dbReference>
<evidence type="ECO:0000256" key="3">
    <source>
        <dbReference type="SAM" id="SignalP"/>
    </source>
</evidence>
<accession>A0A3N4IQT3</accession>
<evidence type="ECO:0000313" key="4">
    <source>
        <dbReference type="EMBL" id="RPA83944.1"/>
    </source>
</evidence>
<sequence>MPTTPFLSKTPILLLLLFAFLFRPTYAFISINDAHTQIVDVHSGDGWDQLEQNSIIRNWTKTLHPDLIHEGFVDLVCKQLEQQSRHARTLCLSPPTAEVAFWAPIGASAGAGAVAFIIAGRLLFWLVVEYGFKNIPRWFRQLFPPDSADLEKQLISAKKELEEKKRPKTYICGSKGCRAEMKLPKPKEDIYDTLWGDALESAKGVTKEYLQTIAPVVEHLGDVTGDSLETVRKIYEVVKILDNRPEGEAKYKYLEEVVEALRLLDSLQLDGAELESLARKASLVDEKLRLKPVGGQRVSRLEAFLQVLGRMEYEREEREARAAKEASRRQLTKPTAKDMKDSKEGQHLLDSSDPAPPYDPQAGPSS</sequence>
<evidence type="ECO:0000313" key="5">
    <source>
        <dbReference type="Proteomes" id="UP000275078"/>
    </source>
</evidence>
<feature type="compositionally biased region" description="Basic and acidic residues" evidence="1">
    <location>
        <begin position="318"/>
        <end position="328"/>
    </location>
</feature>
<organism evidence="4 5">
    <name type="scientific">Ascobolus immersus RN42</name>
    <dbReference type="NCBI Taxonomy" id="1160509"/>
    <lineage>
        <taxon>Eukaryota</taxon>
        <taxon>Fungi</taxon>
        <taxon>Dikarya</taxon>
        <taxon>Ascomycota</taxon>
        <taxon>Pezizomycotina</taxon>
        <taxon>Pezizomycetes</taxon>
        <taxon>Pezizales</taxon>
        <taxon>Ascobolaceae</taxon>
        <taxon>Ascobolus</taxon>
    </lineage>
</organism>
<evidence type="ECO:0000256" key="1">
    <source>
        <dbReference type="SAM" id="MobiDB-lite"/>
    </source>
</evidence>